<proteinExistence type="predicted"/>
<comment type="caution">
    <text evidence="1">The sequence shown here is derived from an EMBL/GenBank/DDBJ whole genome shotgun (WGS) entry which is preliminary data.</text>
</comment>
<dbReference type="EMBL" id="VIWT01000001">
    <property type="protein sequence ID" value="TWG01375.1"/>
    <property type="molecule type" value="Genomic_DNA"/>
</dbReference>
<reference evidence="1 2" key="1">
    <citation type="submission" date="2019-06" db="EMBL/GenBank/DDBJ databases">
        <title>Sequencing the genomes of 1000 actinobacteria strains.</title>
        <authorList>
            <person name="Klenk H.-P."/>
        </authorList>
    </citation>
    <scope>NUCLEOTIDE SEQUENCE [LARGE SCALE GENOMIC DNA]</scope>
    <source>
        <strain evidence="1 2">DSM 44826</strain>
    </source>
</reference>
<dbReference type="AlphaFoldDB" id="A0A561UPS5"/>
<organism evidence="1 2">
    <name type="scientific">Kitasatospora viridis</name>
    <dbReference type="NCBI Taxonomy" id="281105"/>
    <lineage>
        <taxon>Bacteria</taxon>
        <taxon>Bacillati</taxon>
        <taxon>Actinomycetota</taxon>
        <taxon>Actinomycetes</taxon>
        <taxon>Kitasatosporales</taxon>
        <taxon>Streptomycetaceae</taxon>
        <taxon>Kitasatospora</taxon>
    </lineage>
</organism>
<keyword evidence="2" id="KW-1185">Reference proteome</keyword>
<gene>
    <name evidence="1" type="ORF">FHX73_115268</name>
</gene>
<accession>A0A561UPS5</accession>
<dbReference type="Proteomes" id="UP000317940">
    <property type="component" value="Unassembled WGS sequence"/>
</dbReference>
<keyword evidence="1" id="KW-0238">DNA-binding</keyword>
<name>A0A561UPS5_9ACTN</name>
<sequence>MHANDLLGEKHQFRAGLAVTFEAEHGDRGMKASRVRLVDAPVREGVGVQRVPAPILPPWSSRDEPNDGLCDVLSGAEFQQELTEALLESAPSLTGSQILAIRRAVLGLARQHNWLES</sequence>
<evidence type="ECO:0000313" key="1">
    <source>
        <dbReference type="EMBL" id="TWG01375.1"/>
    </source>
</evidence>
<dbReference type="GO" id="GO:0003677">
    <property type="term" value="F:DNA binding"/>
    <property type="evidence" value="ECO:0007669"/>
    <property type="project" value="UniProtKB-KW"/>
</dbReference>
<protein>
    <submittedName>
        <fullName evidence="1">Putative cold-shock DNA-binding protein</fullName>
    </submittedName>
</protein>
<evidence type="ECO:0000313" key="2">
    <source>
        <dbReference type="Proteomes" id="UP000317940"/>
    </source>
</evidence>